<evidence type="ECO:0000313" key="3">
    <source>
        <dbReference type="Proteomes" id="UP001317001"/>
    </source>
</evidence>
<reference evidence="2 3" key="1">
    <citation type="submission" date="2022-08" db="EMBL/GenBank/DDBJ databases">
        <title>Myroides zhujiangensis sp. nov., a novel bacterium isolated from sediment in the Pearl River Estuary.</title>
        <authorList>
            <person name="Cui L."/>
        </authorList>
    </citation>
    <scope>NUCLEOTIDE SEQUENCE [LARGE SCALE GENOMIC DNA]</scope>
    <source>
        <strain evidence="2 3">SCSIO 72103</strain>
    </source>
</reference>
<proteinExistence type="predicted"/>
<keyword evidence="1" id="KW-0472">Membrane</keyword>
<protein>
    <submittedName>
        <fullName evidence="2">Uncharacterized protein</fullName>
    </submittedName>
</protein>
<sequence length="128" mass="14740">MKTIKKAILPILIATVWISISEFVRNEFLLKSYWIEHYESMGLVFPSEPINGAIWGLWSLCFAISIYIFSQKFTLAQTTFISWFVGFVCMWLVIGNMNVLPFKILPFAIPLSILEVFLSSLIVKKVKI</sequence>
<keyword evidence="1" id="KW-1133">Transmembrane helix</keyword>
<dbReference type="EMBL" id="CP102382">
    <property type="protein sequence ID" value="UUV21395.1"/>
    <property type="molecule type" value="Genomic_DNA"/>
</dbReference>
<keyword evidence="3" id="KW-1185">Reference proteome</keyword>
<organism evidence="2 3">
    <name type="scientific">Paenimyroides aestuarii</name>
    <dbReference type="NCBI Taxonomy" id="2968490"/>
    <lineage>
        <taxon>Bacteria</taxon>
        <taxon>Pseudomonadati</taxon>
        <taxon>Bacteroidota</taxon>
        <taxon>Flavobacteriia</taxon>
        <taxon>Flavobacteriales</taxon>
        <taxon>Flavobacteriaceae</taxon>
        <taxon>Paenimyroides</taxon>
    </lineage>
</organism>
<accession>A0ABY5NS39</accession>
<name>A0ABY5NS39_9FLAO</name>
<evidence type="ECO:0000313" key="2">
    <source>
        <dbReference type="EMBL" id="UUV21395.1"/>
    </source>
</evidence>
<dbReference type="RefSeq" id="WP_257499322.1">
    <property type="nucleotide sequence ID" value="NZ_CP102382.1"/>
</dbReference>
<keyword evidence="1" id="KW-0812">Transmembrane</keyword>
<evidence type="ECO:0000256" key="1">
    <source>
        <dbReference type="SAM" id="Phobius"/>
    </source>
</evidence>
<feature type="transmembrane region" description="Helical" evidence="1">
    <location>
        <begin position="50"/>
        <end position="68"/>
    </location>
</feature>
<gene>
    <name evidence="2" type="ORF">NPX36_13865</name>
</gene>
<feature type="transmembrane region" description="Helical" evidence="1">
    <location>
        <begin position="104"/>
        <end position="123"/>
    </location>
</feature>
<feature type="transmembrane region" description="Helical" evidence="1">
    <location>
        <begin position="80"/>
        <end position="98"/>
    </location>
</feature>
<dbReference type="Proteomes" id="UP001317001">
    <property type="component" value="Chromosome"/>
</dbReference>